<dbReference type="Proteomes" id="UP000007397">
    <property type="component" value="Chromosome"/>
</dbReference>
<sequence>MRVAAVVEAAVAVRDVDAVQAAVAADVKHFTLYIVFPYPCRNWLQGYFL</sequence>
<evidence type="ECO:0000313" key="2">
    <source>
        <dbReference type="Proteomes" id="UP000007397"/>
    </source>
</evidence>
<reference evidence="1 2" key="1">
    <citation type="journal article" date="2013" name="Environ. Microbiol.">
        <title>Chloride and organic osmolytes: a hybrid strategy to cope with elevated salinities by the moderately halophilic, chloride-dependent bacterium Halobacillus halophilus.</title>
        <authorList>
            <person name="Saum S.H."/>
            <person name="Pfeiffer F."/>
            <person name="Palm P."/>
            <person name="Rampp M."/>
            <person name="Schuster S.C."/>
            <person name="Muller V."/>
            <person name="Oesterhelt D."/>
        </authorList>
    </citation>
    <scope>NUCLEOTIDE SEQUENCE [LARGE SCALE GENOMIC DNA]</scope>
    <source>
        <strain evidence="2">ATCC 35676 / DSM 2266 / JCM 20832 / KCTC 3685 / LMG 17431 / NBRC 102448 / NCIMB 2269</strain>
    </source>
</reference>
<accession>I0JLJ9</accession>
<gene>
    <name evidence="1" type="ordered locus">HBHAL_2669</name>
</gene>
<dbReference type="KEGG" id="hhd:HBHAL_2669"/>
<keyword evidence="2" id="KW-1185">Reference proteome</keyword>
<evidence type="ECO:0000313" key="1">
    <source>
        <dbReference type="EMBL" id="CCG45019.1"/>
    </source>
</evidence>
<protein>
    <submittedName>
        <fullName evidence="1">Uncharacterized protein</fullName>
    </submittedName>
</protein>
<organism evidence="1 2">
    <name type="scientific">Halobacillus halophilus (strain ATCC 35676 / DSM 2266 / JCM 20832 / KCTC 3685 / LMG 17431 / NBRC 102448 / NCIMB 2269)</name>
    <name type="common">Sporosarcina halophila</name>
    <dbReference type="NCBI Taxonomy" id="866895"/>
    <lineage>
        <taxon>Bacteria</taxon>
        <taxon>Bacillati</taxon>
        <taxon>Bacillota</taxon>
        <taxon>Bacilli</taxon>
        <taxon>Bacillales</taxon>
        <taxon>Bacillaceae</taxon>
        <taxon>Halobacillus</taxon>
    </lineage>
</organism>
<dbReference type="EMBL" id="HE717023">
    <property type="protein sequence ID" value="CCG45019.1"/>
    <property type="molecule type" value="Genomic_DNA"/>
</dbReference>
<dbReference type="STRING" id="866895.HBHAL_2669"/>
<dbReference type="HOGENOM" id="CLU_3136310_0_0_9"/>
<dbReference type="AlphaFoldDB" id="I0JLJ9"/>
<proteinExistence type="predicted"/>
<name>I0JLJ9_HALH3</name>